<dbReference type="EMBL" id="CAMXCT020006545">
    <property type="protein sequence ID" value="CAL1169069.1"/>
    <property type="molecule type" value="Genomic_DNA"/>
</dbReference>
<feature type="region of interest" description="Disordered" evidence="1">
    <location>
        <begin position="124"/>
        <end position="164"/>
    </location>
</feature>
<keyword evidence="5" id="KW-1185">Reference proteome</keyword>
<evidence type="ECO:0000256" key="1">
    <source>
        <dbReference type="SAM" id="MobiDB-lite"/>
    </source>
</evidence>
<feature type="region of interest" description="Disordered" evidence="1">
    <location>
        <begin position="271"/>
        <end position="383"/>
    </location>
</feature>
<evidence type="ECO:0000313" key="3">
    <source>
        <dbReference type="EMBL" id="CAL1169069.1"/>
    </source>
</evidence>
<dbReference type="EMBL" id="CAMXCT010006545">
    <property type="protein sequence ID" value="CAI4015694.1"/>
    <property type="molecule type" value="Genomic_DNA"/>
</dbReference>
<feature type="compositionally biased region" description="Basic residues" evidence="1">
    <location>
        <begin position="332"/>
        <end position="341"/>
    </location>
</feature>
<dbReference type="Proteomes" id="UP001152797">
    <property type="component" value="Unassembled WGS sequence"/>
</dbReference>
<evidence type="ECO:0000313" key="4">
    <source>
        <dbReference type="EMBL" id="CAL4803006.1"/>
    </source>
</evidence>
<gene>
    <name evidence="2" type="ORF">C1SCF055_LOCUS40509</name>
</gene>
<name>A0A9P1DU66_9DINO</name>
<feature type="region of interest" description="Disordered" evidence="1">
    <location>
        <begin position="395"/>
        <end position="455"/>
    </location>
</feature>
<dbReference type="PROSITE" id="PS51257">
    <property type="entry name" value="PROKAR_LIPOPROTEIN"/>
    <property type="match status" value="1"/>
</dbReference>
<dbReference type="AlphaFoldDB" id="A0A9P1DU66"/>
<feature type="region of interest" description="Disordered" evidence="1">
    <location>
        <begin position="50"/>
        <end position="69"/>
    </location>
</feature>
<evidence type="ECO:0000313" key="5">
    <source>
        <dbReference type="Proteomes" id="UP001152797"/>
    </source>
</evidence>
<dbReference type="EMBL" id="CAMXCT030006545">
    <property type="protein sequence ID" value="CAL4803006.1"/>
    <property type="molecule type" value="Genomic_DNA"/>
</dbReference>
<accession>A0A9P1DU66</accession>
<protein>
    <submittedName>
        <fullName evidence="4">Pentatricopeptide repeat-containing protein</fullName>
    </submittedName>
</protein>
<feature type="compositionally biased region" description="Polar residues" evidence="1">
    <location>
        <begin position="358"/>
        <end position="381"/>
    </location>
</feature>
<evidence type="ECO:0000313" key="2">
    <source>
        <dbReference type="EMBL" id="CAI4015694.1"/>
    </source>
</evidence>
<reference evidence="2" key="1">
    <citation type="submission" date="2022-10" db="EMBL/GenBank/DDBJ databases">
        <authorList>
            <person name="Chen Y."/>
            <person name="Dougan E. K."/>
            <person name="Chan C."/>
            <person name="Rhodes N."/>
            <person name="Thang M."/>
        </authorList>
    </citation>
    <scope>NUCLEOTIDE SEQUENCE</scope>
</reference>
<proteinExistence type="predicted"/>
<organism evidence="2">
    <name type="scientific">Cladocopium goreaui</name>
    <dbReference type="NCBI Taxonomy" id="2562237"/>
    <lineage>
        <taxon>Eukaryota</taxon>
        <taxon>Sar</taxon>
        <taxon>Alveolata</taxon>
        <taxon>Dinophyceae</taxon>
        <taxon>Suessiales</taxon>
        <taxon>Symbiodiniaceae</taxon>
        <taxon>Cladocopium</taxon>
    </lineage>
</organism>
<reference evidence="3" key="2">
    <citation type="submission" date="2024-04" db="EMBL/GenBank/DDBJ databases">
        <authorList>
            <person name="Chen Y."/>
            <person name="Shah S."/>
            <person name="Dougan E. K."/>
            <person name="Thang M."/>
            <person name="Chan C."/>
        </authorList>
    </citation>
    <scope>NUCLEOTIDE SEQUENCE [LARGE SCALE GENOMIC DNA]</scope>
</reference>
<sequence length="802" mass="87399">MVRPDEGVYRRCQAHYPLGTVSCCVSACLNTIQEVVTTNTNKVIAAIPSAAKSRPRAKRKAKQESAVADVPTVDLSENGHDVSAPAAEKQPKLQAEAILDAATAEDKEVVTTNTNKVIAAIPSAAKSRPRAKRKAKQEESAVADVPTVDLSENGHDVSAPAAEKQPKLQAEAILDAATAEDKVVVTTNTNKVIAAIASAAKLRPRAKRKAKQEDEAPLVTDAAEPFPAKPAANGVTNGAPEHLKEPILESALMVNLEDVAGCNLQETKPVETETAAKARPRAKRKAKQVESKMVAEASENLPKEVDEKSAEKPSEAECSKEEGKKKSEAAPKRPRAKRKAKKAEDAIVIDDAEPCLSPDTNGVTNGEQHSEEQAASTSTVTDDAKAVANTVPENQAAEDLAKDGVEPEASTLSSGTAEPPQADFFVPEAALFQPLGDPDSPQEQAFEAPPGPDPLKEAEEVLSELLQQQALMCKEVRISIEDRLQEVFEEWRCLHNRINTSAEYCVRQVLDAVSQNQHADATTLGLAIEEAQQLGLPERKAITERLEELKKLEEVEGVWQCLSTCLRDADRLGVVFWSKEAEDLGLEVPEVLMPALDAMRDEEAARLKRMELEASFNAQAAEAHAHKDVQALQAMAQHAKASGQDPSAALAALEDLGAEEAEEEELERLFVSSPNGQNHCFGMYVLVKEERGNGMPVWRQLGGERWIYTDELGRWTVGSSKVRQNGFRGSAGFIFCPQKNHGVLPDKMQFWARFDEEAKKWKKDQRRGPPYVRHRHETQIFLLPILCVTICQNEPFGLSTSC</sequence>
<dbReference type="OrthoDB" id="10250354at2759"/>
<feature type="compositionally biased region" description="Basic and acidic residues" evidence="1">
    <location>
        <begin position="301"/>
        <end position="331"/>
    </location>
</feature>
<comment type="caution">
    <text evidence="2">The sequence shown here is derived from an EMBL/GenBank/DDBJ whole genome shotgun (WGS) entry which is preliminary data.</text>
</comment>